<dbReference type="Pfam" id="PF02545">
    <property type="entry name" value="Maf"/>
    <property type="match status" value="1"/>
</dbReference>
<name>A0A380TK78_9ZZZZ</name>
<evidence type="ECO:0000256" key="2">
    <source>
        <dbReference type="ARBA" id="ARBA00022801"/>
    </source>
</evidence>
<dbReference type="PIRSF" id="PIRSF006305">
    <property type="entry name" value="Maf"/>
    <property type="match status" value="1"/>
</dbReference>
<evidence type="ECO:0000313" key="3">
    <source>
        <dbReference type="EMBL" id="SUS08736.1"/>
    </source>
</evidence>
<comment type="cofactor">
    <cofactor evidence="1">
        <name>a divalent metal cation</name>
        <dbReference type="ChEBI" id="CHEBI:60240"/>
    </cofactor>
</comment>
<dbReference type="InterPro" id="IPR029001">
    <property type="entry name" value="ITPase-like_fam"/>
</dbReference>
<dbReference type="GO" id="GO:0047429">
    <property type="term" value="F:nucleoside triphosphate diphosphatase activity"/>
    <property type="evidence" value="ECO:0007669"/>
    <property type="project" value="InterPro"/>
</dbReference>
<reference evidence="3" key="1">
    <citation type="submission" date="2018-07" db="EMBL/GenBank/DDBJ databases">
        <authorList>
            <person name="Quirk P.G."/>
            <person name="Krulwich T.A."/>
        </authorList>
    </citation>
    <scope>NUCLEOTIDE SEQUENCE</scope>
</reference>
<dbReference type="PANTHER" id="PTHR43213">
    <property type="entry name" value="BIFUNCTIONAL DTTP/UTP PYROPHOSPHATASE/METHYLTRANSFERASE PROTEIN-RELATED"/>
    <property type="match status" value="1"/>
</dbReference>
<dbReference type="EMBL" id="UIDG01000639">
    <property type="protein sequence ID" value="SUS08736.1"/>
    <property type="molecule type" value="Genomic_DNA"/>
</dbReference>
<dbReference type="SUPFAM" id="SSF52972">
    <property type="entry name" value="ITPase-like"/>
    <property type="match status" value="1"/>
</dbReference>
<dbReference type="AlphaFoldDB" id="A0A380TK78"/>
<organism evidence="3">
    <name type="scientific">metagenome</name>
    <dbReference type="NCBI Taxonomy" id="256318"/>
    <lineage>
        <taxon>unclassified sequences</taxon>
        <taxon>metagenomes</taxon>
    </lineage>
</organism>
<gene>
    <name evidence="3" type="ORF">DF3PB_840009</name>
</gene>
<sequence length="200" mass="21270">MTAPPLILASASSTRKQMLLRAGLTFTVDAADVDEPAIKAACRARGETSRAAALALATAKALSVSQRCADALVIGADQMLDCDGRWFDKPVDQADARAALTALAGRTHTLISAAACARGGRLAWSEAATAQLTMRVFSQAFLDTYLTGMGDNVRQTVGAYRLEGPGVQLFSRIEGDYFTILGLPLLPLLAYLRQAHVLMR</sequence>
<dbReference type="Gene3D" id="3.90.950.10">
    <property type="match status" value="1"/>
</dbReference>
<dbReference type="PANTHER" id="PTHR43213:SF5">
    <property type="entry name" value="BIFUNCTIONAL DTTP_UTP PYROPHOSPHATASE_METHYLTRANSFERASE PROTEIN-RELATED"/>
    <property type="match status" value="1"/>
</dbReference>
<evidence type="ECO:0008006" key="4">
    <source>
        <dbReference type="Google" id="ProtNLM"/>
    </source>
</evidence>
<keyword evidence="2" id="KW-0378">Hydrolase</keyword>
<dbReference type="HAMAP" id="MF_00528">
    <property type="entry name" value="Maf"/>
    <property type="match status" value="1"/>
</dbReference>
<protein>
    <recommendedName>
        <fullName evidence="4">Maf-like protein</fullName>
    </recommendedName>
</protein>
<dbReference type="InterPro" id="IPR003697">
    <property type="entry name" value="Maf-like"/>
</dbReference>
<proteinExistence type="inferred from homology"/>
<evidence type="ECO:0000256" key="1">
    <source>
        <dbReference type="ARBA" id="ARBA00001968"/>
    </source>
</evidence>
<accession>A0A380TK78</accession>